<evidence type="ECO:0000259" key="1">
    <source>
        <dbReference type="Pfam" id="PF00497"/>
    </source>
</evidence>
<reference evidence="3" key="1">
    <citation type="journal article" date="2019" name="Int. J. Syst. Evol. Microbiol.">
        <title>The Global Catalogue of Microorganisms (GCM) 10K type strain sequencing project: providing services to taxonomists for standard genome sequencing and annotation.</title>
        <authorList>
            <consortium name="The Broad Institute Genomics Platform"/>
            <consortium name="The Broad Institute Genome Sequencing Center for Infectious Disease"/>
            <person name="Wu L."/>
            <person name="Ma J."/>
        </authorList>
    </citation>
    <scope>NUCLEOTIDE SEQUENCE [LARGE SCALE GENOMIC DNA]</scope>
    <source>
        <strain evidence="3">CGMCC 4.7192</strain>
    </source>
</reference>
<evidence type="ECO:0000313" key="3">
    <source>
        <dbReference type="Proteomes" id="UP001597294"/>
    </source>
</evidence>
<sequence>MILLSNIYDTLRPTLCSLSILAGMMQFVWPVAADETELVIHAVNYPPYEIENPGEDGLHGFDVEVVVEAFKRVDLSARVVFLPWNRVLSMAERGTTVAALSCAKAESRDHYFHYSDPISSSTNVYVARKDFKGRIPLILADGKNHKVVVVGGYINELELKEAGIPYLTATNDKAALNILFKRKFDFFYSTREFIQHIAVGLKISDKLQYFNTNHQVDYHLCFSRAWPNSEVLHEKFNNGLAQIKADGTLEAIHAQYQ</sequence>
<dbReference type="InterPro" id="IPR001638">
    <property type="entry name" value="Solute-binding_3/MltF_N"/>
</dbReference>
<keyword evidence="3" id="KW-1185">Reference proteome</keyword>
<dbReference type="PANTHER" id="PTHR38834:SF3">
    <property type="entry name" value="SOLUTE-BINDING PROTEIN FAMILY 3_N-TERMINAL DOMAIN-CONTAINING PROTEIN"/>
    <property type="match status" value="1"/>
</dbReference>
<dbReference type="SUPFAM" id="SSF53850">
    <property type="entry name" value="Periplasmic binding protein-like II"/>
    <property type="match status" value="1"/>
</dbReference>
<dbReference type="Proteomes" id="UP001597294">
    <property type="component" value="Unassembled WGS sequence"/>
</dbReference>
<dbReference type="PANTHER" id="PTHR38834">
    <property type="entry name" value="PERIPLASMIC SUBSTRATE BINDING PROTEIN FAMILY 3"/>
    <property type="match status" value="1"/>
</dbReference>
<organism evidence="2 3">
    <name type="scientific">Kiloniella antarctica</name>
    <dbReference type="NCBI Taxonomy" id="1550907"/>
    <lineage>
        <taxon>Bacteria</taxon>
        <taxon>Pseudomonadati</taxon>
        <taxon>Pseudomonadota</taxon>
        <taxon>Alphaproteobacteria</taxon>
        <taxon>Rhodospirillales</taxon>
        <taxon>Kiloniellaceae</taxon>
        <taxon>Kiloniella</taxon>
    </lineage>
</organism>
<feature type="domain" description="Solute-binding protein family 3/N-terminal" evidence="1">
    <location>
        <begin position="41"/>
        <end position="256"/>
    </location>
</feature>
<dbReference type="Gene3D" id="3.40.190.10">
    <property type="entry name" value="Periplasmic binding protein-like II"/>
    <property type="match status" value="2"/>
</dbReference>
<dbReference type="EMBL" id="JBHUII010000004">
    <property type="protein sequence ID" value="MFD2205615.1"/>
    <property type="molecule type" value="Genomic_DNA"/>
</dbReference>
<dbReference type="Pfam" id="PF00497">
    <property type="entry name" value="SBP_bac_3"/>
    <property type="match status" value="1"/>
</dbReference>
<comment type="caution">
    <text evidence="2">The sequence shown here is derived from an EMBL/GenBank/DDBJ whole genome shotgun (WGS) entry which is preliminary data.</text>
</comment>
<gene>
    <name evidence="2" type="ORF">ACFSKO_08340</name>
</gene>
<dbReference type="RefSeq" id="WP_380250398.1">
    <property type="nucleotide sequence ID" value="NZ_JBHUII010000004.1"/>
</dbReference>
<accession>A0ABW5BL61</accession>
<proteinExistence type="predicted"/>
<name>A0ABW5BL61_9PROT</name>
<protein>
    <submittedName>
        <fullName evidence="2">Substrate-binding periplasmic protein</fullName>
    </submittedName>
</protein>
<evidence type="ECO:0000313" key="2">
    <source>
        <dbReference type="EMBL" id="MFD2205615.1"/>
    </source>
</evidence>